<dbReference type="KEGG" id="mflg:ABS361_10280"/>
<keyword evidence="1" id="KW-0732">Signal</keyword>
<gene>
    <name evidence="2" type="ORF">ABS361_10280</name>
</gene>
<feature type="signal peptide" evidence="1">
    <location>
        <begin position="1"/>
        <end position="20"/>
    </location>
</feature>
<organism evidence="2">
    <name type="scientific">Methyloraptor flagellatus</name>
    <dbReference type="NCBI Taxonomy" id="3162530"/>
    <lineage>
        <taxon>Bacteria</taxon>
        <taxon>Pseudomonadati</taxon>
        <taxon>Pseudomonadota</taxon>
        <taxon>Alphaproteobacteria</taxon>
        <taxon>Hyphomicrobiales</taxon>
        <taxon>Ancalomicrobiaceae</taxon>
        <taxon>Methyloraptor</taxon>
    </lineage>
</organism>
<dbReference type="AlphaFoldDB" id="A0AAU7XEI0"/>
<sequence>MSPRLFVAALAAVLLIPSVAARTAIASEGDVECAGFGFDPNAPIAVYEVTQAQKQLNFVKSRSEGPSCPSNAAACRMRAYIMPADVVVVASTRNGFACAGYRGLKGGYTFGWLPAAGLQELTPISNPTAADWVGNWQRAEATIAIKSAPKGQIAISAEGTYGAFVKEMVARGNVRSGTFAATIKPTGDRLTFTDGDEGKATFATDGSCRVRMWLVQATRGKRLIVEDDTQCGGMGMSFTGVYEAK</sequence>
<protein>
    <submittedName>
        <fullName evidence="2">Uncharacterized protein</fullName>
    </submittedName>
</protein>
<proteinExistence type="predicted"/>
<feature type="chain" id="PRO_5043627559" evidence="1">
    <location>
        <begin position="21"/>
        <end position="245"/>
    </location>
</feature>
<dbReference type="EMBL" id="CP158568">
    <property type="protein sequence ID" value="XBY46555.1"/>
    <property type="molecule type" value="Genomic_DNA"/>
</dbReference>
<dbReference type="RefSeq" id="WP_407051648.1">
    <property type="nucleotide sequence ID" value="NZ_CP158568.1"/>
</dbReference>
<evidence type="ECO:0000313" key="2">
    <source>
        <dbReference type="EMBL" id="XBY46555.1"/>
    </source>
</evidence>
<reference evidence="2" key="1">
    <citation type="submission" date="2024-06" db="EMBL/GenBank/DDBJ databases">
        <title>Methylostella associata gen. nov., sp. nov., a novel Ancalomicrobiaceae-affiliated facultatively methylotrophic bacteria that feed on methanotrophs of the genus Methylococcus.</title>
        <authorList>
            <person name="Saltykova V."/>
            <person name="Danilova O.V."/>
            <person name="Oshkin I.Y."/>
            <person name="Belova S.E."/>
            <person name="Pimenov N.V."/>
            <person name="Dedysh S.N."/>
        </authorList>
    </citation>
    <scope>NUCLEOTIDE SEQUENCE</scope>
    <source>
        <strain evidence="2">S20</strain>
    </source>
</reference>
<name>A0AAU7XEI0_9HYPH</name>
<evidence type="ECO:0000256" key="1">
    <source>
        <dbReference type="SAM" id="SignalP"/>
    </source>
</evidence>
<accession>A0AAU7XEI0</accession>